<evidence type="ECO:0000313" key="12">
    <source>
        <dbReference type="Proteomes" id="UP001570846"/>
    </source>
</evidence>
<dbReference type="OrthoDB" id="1933776at2"/>
<sequence length="726" mass="81481">MRKKTLLWVIFLMTISLIGLIGFQAFWIHHAVQMEEEVFDRNVNDALHQVVRRLETQEAVHFLKEEAPQIRAAVLSPEPPSLPEPEKPKRVMAHKTPRSPRPASAPTPPAAQAPSQRHPVLLSPNQIMVAPSQMAPVTAPNVIITRAEAATLTTGKELRTSTYLRGARVMAHGGKPVTGGQPVEIFGKGATDSVVIWKIIASQKPIIDSFHRNHPIKYLPARVDSGVVFRMSPDSLTRARQQELLRQIKNRNIQEVRVEKGKSIAIMVDTLPNKTWRQAITLQRDSLTTTVPVYAKTRRGNTVVGTASSTHGFTYTLSPTRVPVKKEKPAPAPVKKLAPEKAPHKKAEAKAQHLNQVMQQMAVEYVRKEKPLAERLQQLHLNDLLASELQARNIFTPYHCKLQTVAGRNGAEIVLASSNNLVLPANLRENEYAVRLFPNDVMTAPGFLLLNFPNRNLYVWQSLLIPSLISVLFTLIIIGTFSFTLYTILRQKKISEIKNDFINNMTHEFKTPIATISLALDALVNPKVRTDEARVDYYARIIKDENKRMHQQVEKVLQTAQMERKAQQLAFEKVDVHQLIRKVAEPFQLHIEQRQGVLDLKLDAQEAEIWADAGHLANMIGNLLDNANKYSPNAPKIVIQTSTIAKGLHITVEDQGVGMSREAQKRVFEKFYRVPTGNVHNVKGFGLGLSYVKTMAEAHSGSIHLRSELGKGSKFTLWLPFQKHVS</sequence>
<keyword evidence="7" id="KW-0472">Membrane</keyword>
<dbReference type="PRINTS" id="PR00344">
    <property type="entry name" value="BCTRLSENSOR"/>
</dbReference>
<dbReference type="InterPro" id="IPR005467">
    <property type="entry name" value="His_kinase_dom"/>
</dbReference>
<evidence type="ECO:0000256" key="3">
    <source>
        <dbReference type="ARBA" id="ARBA00022553"/>
    </source>
</evidence>
<reference evidence="10 12" key="3">
    <citation type="submission" date="2024-08" db="EMBL/GenBank/DDBJ databases">
        <authorList>
            <person name="Wei W."/>
        </authorList>
    </citation>
    <scope>NUCLEOTIDE SEQUENCE [LARGE SCALE GENOMIC DNA]</scope>
    <source>
        <strain evidence="10 12">XU2</strain>
    </source>
</reference>
<keyword evidence="7" id="KW-1133">Transmembrane helix</keyword>
<keyword evidence="5 9" id="KW-0418">Kinase</keyword>
<name>A0A5M8QES1_9BACT</name>
<dbReference type="FunFam" id="3.30.565.10:FF:000006">
    <property type="entry name" value="Sensor histidine kinase WalK"/>
    <property type="match status" value="1"/>
</dbReference>
<feature type="compositionally biased region" description="Pro residues" evidence="6">
    <location>
        <begin position="99"/>
        <end position="111"/>
    </location>
</feature>
<dbReference type="InterPro" id="IPR004358">
    <property type="entry name" value="Sig_transdc_His_kin-like_C"/>
</dbReference>
<dbReference type="SMART" id="SM00388">
    <property type="entry name" value="HisKA"/>
    <property type="match status" value="1"/>
</dbReference>
<comment type="caution">
    <text evidence="9">The sequence shown here is derived from an EMBL/GenBank/DDBJ whole genome shotgun (WGS) entry which is preliminary data.</text>
</comment>
<proteinExistence type="predicted"/>
<dbReference type="AlphaFoldDB" id="A0A5M8QES1"/>
<dbReference type="Pfam" id="PF00512">
    <property type="entry name" value="HisKA"/>
    <property type="match status" value="1"/>
</dbReference>
<dbReference type="InterPro" id="IPR003594">
    <property type="entry name" value="HATPase_dom"/>
</dbReference>
<organism evidence="9 11">
    <name type="scientific">Rufibacter glacialis</name>
    <dbReference type="NCBI Taxonomy" id="1259555"/>
    <lineage>
        <taxon>Bacteria</taxon>
        <taxon>Pseudomonadati</taxon>
        <taxon>Bacteroidota</taxon>
        <taxon>Cytophagia</taxon>
        <taxon>Cytophagales</taxon>
        <taxon>Hymenobacteraceae</taxon>
        <taxon>Rufibacter</taxon>
    </lineage>
</organism>
<dbReference type="Pfam" id="PF02518">
    <property type="entry name" value="HATPase_c"/>
    <property type="match status" value="1"/>
</dbReference>
<feature type="region of interest" description="Disordered" evidence="6">
    <location>
        <begin position="324"/>
        <end position="343"/>
    </location>
</feature>
<dbReference type="GO" id="GO:0000155">
    <property type="term" value="F:phosphorelay sensor kinase activity"/>
    <property type="evidence" value="ECO:0007669"/>
    <property type="project" value="InterPro"/>
</dbReference>
<gene>
    <name evidence="10" type="ORF">ACD591_04055</name>
    <name evidence="9" type="ORF">FOE74_10125</name>
</gene>
<dbReference type="Proteomes" id="UP001570846">
    <property type="component" value="Unassembled WGS sequence"/>
</dbReference>
<dbReference type="PROSITE" id="PS50109">
    <property type="entry name" value="HIS_KIN"/>
    <property type="match status" value="1"/>
</dbReference>
<evidence type="ECO:0000256" key="6">
    <source>
        <dbReference type="SAM" id="MobiDB-lite"/>
    </source>
</evidence>
<comment type="catalytic activity">
    <reaction evidence="1">
        <text>ATP + protein L-histidine = ADP + protein N-phospho-L-histidine.</text>
        <dbReference type="EC" id="2.7.13.3"/>
    </reaction>
</comment>
<feature type="transmembrane region" description="Helical" evidence="7">
    <location>
        <begin position="463"/>
        <end position="489"/>
    </location>
</feature>
<dbReference type="SUPFAM" id="SSF47384">
    <property type="entry name" value="Homodimeric domain of signal transducing histidine kinase"/>
    <property type="match status" value="1"/>
</dbReference>
<evidence type="ECO:0000256" key="5">
    <source>
        <dbReference type="ARBA" id="ARBA00022777"/>
    </source>
</evidence>
<feature type="domain" description="Histidine kinase" evidence="8">
    <location>
        <begin position="504"/>
        <end position="723"/>
    </location>
</feature>
<dbReference type="EMBL" id="VKKZ01000020">
    <property type="protein sequence ID" value="KAA6434535.1"/>
    <property type="molecule type" value="Genomic_DNA"/>
</dbReference>
<evidence type="ECO:0000256" key="1">
    <source>
        <dbReference type="ARBA" id="ARBA00000085"/>
    </source>
</evidence>
<dbReference type="CDD" id="cd00082">
    <property type="entry name" value="HisKA"/>
    <property type="match status" value="1"/>
</dbReference>
<dbReference type="SUPFAM" id="SSF55874">
    <property type="entry name" value="ATPase domain of HSP90 chaperone/DNA topoisomerase II/histidine kinase"/>
    <property type="match status" value="1"/>
</dbReference>
<dbReference type="PANTHER" id="PTHR43547">
    <property type="entry name" value="TWO-COMPONENT HISTIDINE KINASE"/>
    <property type="match status" value="1"/>
</dbReference>
<dbReference type="EMBL" id="JBGOGF010000002">
    <property type="protein sequence ID" value="MFA1770453.1"/>
    <property type="molecule type" value="Genomic_DNA"/>
</dbReference>
<dbReference type="InterPro" id="IPR003661">
    <property type="entry name" value="HisK_dim/P_dom"/>
</dbReference>
<feature type="region of interest" description="Disordered" evidence="6">
    <location>
        <begin position="73"/>
        <end position="117"/>
    </location>
</feature>
<feature type="transmembrane region" description="Helical" evidence="7">
    <location>
        <begin position="7"/>
        <end position="27"/>
    </location>
</feature>
<evidence type="ECO:0000313" key="9">
    <source>
        <dbReference type="EMBL" id="KAA6434535.1"/>
    </source>
</evidence>
<evidence type="ECO:0000256" key="7">
    <source>
        <dbReference type="SAM" id="Phobius"/>
    </source>
</evidence>
<keyword evidence="4" id="KW-0808">Transferase</keyword>
<keyword evidence="3" id="KW-0597">Phosphoprotein</keyword>
<dbReference type="SMART" id="SM00387">
    <property type="entry name" value="HATPase_c"/>
    <property type="match status" value="1"/>
</dbReference>
<dbReference type="InterPro" id="IPR036890">
    <property type="entry name" value="HATPase_C_sf"/>
</dbReference>
<dbReference type="InterPro" id="IPR036097">
    <property type="entry name" value="HisK_dim/P_sf"/>
</dbReference>
<accession>A0A5M8QES1</accession>
<evidence type="ECO:0000313" key="10">
    <source>
        <dbReference type="EMBL" id="MFA1770453.1"/>
    </source>
</evidence>
<dbReference type="EC" id="2.7.13.3" evidence="2"/>
<evidence type="ECO:0000259" key="8">
    <source>
        <dbReference type="PROSITE" id="PS50109"/>
    </source>
</evidence>
<keyword evidence="12" id="KW-1185">Reference proteome</keyword>
<dbReference type="Proteomes" id="UP000323866">
    <property type="component" value="Unassembled WGS sequence"/>
</dbReference>
<dbReference type="Gene3D" id="1.10.287.130">
    <property type="match status" value="1"/>
</dbReference>
<protein>
    <recommendedName>
        <fullName evidence="2">histidine kinase</fullName>
        <ecNumber evidence="2">2.7.13.3</ecNumber>
    </recommendedName>
</protein>
<evidence type="ECO:0000256" key="4">
    <source>
        <dbReference type="ARBA" id="ARBA00022679"/>
    </source>
</evidence>
<evidence type="ECO:0000313" key="11">
    <source>
        <dbReference type="Proteomes" id="UP000323866"/>
    </source>
</evidence>
<reference evidence="9 11" key="1">
    <citation type="submission" date="2019-07" db="EMBL/GenBank/DDBJ databases">
        <authorList>
            <person name="Qu J.-H."/>
        </authorList>
    </citation>
    <scope>NUCLEOTIDE SEQUENCE [LARGE SCALE GENOMIC DNA]</scope>
    <source>
        <strain evidence="9 11">MDT1-10-3</strain>
    </source>
</reference>
<keyword evidence="7" id="KW-0812">Transmembrane</keyword>
<reference evidence="9 11" key="2">
    <citation type="submission" date="2019-09" db="EMBL/GenBank/DDBJ databases">
        <title>A bacterium isolated from glacier soil.</title>
        <authorList>
            <person name="Liu Q."/>
        </authorList>
    </citation>
    <scope>NUCLEOTIDE SEQUENCE [LARGE SCALE GENOMIC DNA]</scope>
    <source>
        <strain evidence="9 11">MDT1-10-3</strain>
    </source>
</reference>
<evidence type="ECO:0000256" key="2">
    <source>
        <dbReference type="ARBA" id="ARBA00012438"/>
    </source>
</evidence>
<dbReference type="PANTHER" id="PTHR43547:SF2">
    <property type="entry name" value="HYBRID SIGNAL TRANSDUCTION HISTIDINE KINASE C"/>
    <property type="match status" value="1"/>
</dbReference>
<dbReference type="RefSeq" id="WP_149098478.1">
    <property type="nucleotide sequence ID" value="NZ_BMMG01000003.1"/>
</dbReference>
<dbReference type="Gene3D" id="3.30.565.10">
    <property type="entry name" value="Histidine kinase-like ATPase, C-terminal domain"/>
    <property type="match status" value="1"/>
</dbReference>